<keyword evidence="1" id="KW-0812">Transmembrane</keyword>
<dbReference type="OrthoDB" id="675873at2"/>
<dbReference type="Pfam" id="PF12412">
    <property type="entry name" value="DUF3667"/>
    <property type="match status" value="1"/>
</dbReference>
<accession>A0A2U8QV04</accession>
<evidence type="ECO:0000256" key="1">
    <source>
        <dbReference type="SAM" id="Phobius"/>
    </source>
</evidence>
<dbReference type="EMBL" id="CP029463">
    <property type="protein sequence ID" value="AWM14042.1"/>
    <property type="molecule type" value="Genomic_DNA"/>
</dbReference>
<sequence>MGRKDAKYRSDKCLNCNTPLDISERYCHYCGQLNSTKKITISDFIEEFFSNFYAYDSKLRNSIISIFSKPGVLAKRYNNGQRFTYANPFRLFLSVSILLFLTFSLIEGNDRTMPKSSDFLDLKNDNDSIIASATISGKKETVTYKNFSVDSIYSQETLHKSSDNSYKKLKYTLTTFRNYHIEHPDKEISFMLQDLGFENNTLNHFLASKAKTFKTNDIEEEIKDYFYQKLPFLIFLSIPFITVIFWLVFYNRDINYTEHLIFVYTFYTFIFICFILFNLINLFSPPFQNFVSSVCSLLIFPYYLYRSLRNFYQLSRWKTILKLVLLHPLFMIAFIFVIFITFIFGIILK</sequence>
<protein>
    <recommendedName>
        <fullName evidence="4">DUF3667 domain-containing protein</fullName>
    </recommendedName>
</protein>
<feature type="transmembrane region" description="Helical" evidence="1">
    <location>
        <begin position="325"/>
        <end position="348"/>
    </location>
</feature>
<keyword evidence="3" id="KW-1185">Reference proteome</keyword>
<evidence type="ECO:0000313" key="2">
    <source>
        <dbReference type="EMBL" id="AWM14042.1"/>
    </source>
</evidence>
<keyword evidence="1" id="KW-1133">Transmembrane helix</keyword>
<dbReference type="InterPro" id="IPR022134">
    <property type="entry name" value="DUF3667"/>
</dbReference>
<keyword evidence="1" id="KW-0472">Membrane</keyword>
<dbReference type="AlphaFoldDB" id="A0A2U8QV04"/>
<name>A0A2U8QV04_9FLAO</name>
<evidence type="ECO:0000313" key="3">
    <source>
        <dbReference type="Proteomes" id="UP000245429"/>
    </source>
</evidence>
<feature type="transmembrane region" description="Helical" evidence="1">
    <location>
        <begin position="286"/>
        <end position="305"/>
    </location>
</feature>
<dbReference type="Proteomes" id="UP000245429">
    <property type="component" value="Chromosome"/>
</dbReference>
<dbReference type="KEGG" id="fse:DI487_09365"/>
<evidence type="ECO:0008006" key="4">
    <source>
        <dbReference type="Google" id="ProtNLM"/>
    </source>
</evidence>
<reference evidence="2 3" key="1">
    <citation type="submission" date="2018-05" db="EMBL/GenBank/DDBJ databases">
        <title>Flavobacterium sp. MEBiC07310.</title>
        <authorList>
            <person name="Baek K."/>
        </authorList>
    </citation>
    <scope>NUCLEOTIDE SEQUENCE [LARGE SCALE GENOMIC DNA]</scope>
    <source>
        <strain evidence="2 3">MEBiC07310</strain>
    </source>
</reference>
<feature type="transmembrane region" description="Helical" evidence="1">
    <location>
        <begin position="230"/>
        <end position="249"/>
    </location>
</feature>
<feature type="transmembrane region" description="Helical" evidence="1">
    <location>
        <begin position="89"/>
        <end position="106"/>
    </location>
</feature>
<dbReference type="RefSeq" id="WP_109569409.1">
    <property type="nucleotide sequence ID" value="NZ_CP029463.1"/>
</dbReference>
<gene>
    <name evidence="2" type="ORF">DI487_09365</name>
</gene>
<proteinExistence type="predicted"/>
<feature type="transmembrane region" description="Helical" evidence="1">
    <location>
        <begin position="261"/>
        <end position="280"/>
    </location>
</feature>
<organism evidence="2 3">
    <name type="scientific">Flavobacterium sediminis</name>
    <dbReference type="NCBI Taxonomy" id="2201181"/>
    <lineage>
        <taxon>Bacteria</taxon>
        <taxon>Pseudomonadati</taxon>
        <taxon>Bacteroidota</taxon>
        <taxon>Flavobacteriia</taxon>
        <taxon>Flavobacteriales</taxon>
        <taxon>Flavobacteriaceae</taxon>
        <taxon>Flavobacterium</taxon>
    </lineage>
</organism>